<dbReference type="Pfam" id="PF13454">
    <property type="entry name" value="NAD_binding_9"/>
    <property type="match status" value="1"/>
</dbReference>
<accession>A0ABQ4NLY6</accession>
<evidence type="ECO:0000259" key="1">
    <source>
        <dbReference type="Pfam" id="PF13454"/>
    </source>
</evidence>
<dbReference type="EMBL" id="BPFH01000003">
    <property type="protein sequence ID" value="GIT95426.1"/>
    <property type="molecule type" value="Genomic_DNA"/>
</dbReference>
<sequence length="481" mass="51503">MNELSSAKLCAAAHLIVGDGITALAFLEHCTATAGDLVVVIGKQASALGRGVAYATGTPGTPWRYAYLLNSPAYDIDPAFADWLADRWDAVRETMAGRAPDWLAWADPLVAAGDIQGVNAPREIYGDFIEEQAKKAIATLAARGVEVRCVDASATALDVEGGQVTVHTDIGTTFVAQSLDVAPGGPSTLRIDGDDGPFAAPTVFGQEERIAEHIRAGAEILCIGGNAAMLDVLRLCQSLVPEDALKFLACAPEGELPEPLIPRLPRRPLQPNLSRDHTSADSLLAEVERTIAYARDAGHEMSEIRAGFRAYFLVNPLADHLTDKAEALRVPAHLRLWLRGGTRDTILEMRRLIAENRTEILPGIVTKIEHGPDGAVVRIRDTAGMETTRKTGFVVNCAGAGARSTYDPLTQDMLRQGLIEVCPISRGLKVGAQCRTKAPMVRHLSPATTVIGEDVTAMPLYDAHMLRTYAARASQAEPAPT</sequence>
<evidence type="ECO:0000313" key="2">
    <source>
        <dbReference type="EMBL" id="GIT95426.1"/>
    </source>
</evidence>
<evidence type="ECO:0000313" key="3">
    <source>
        <dbReference type="Proteomes" id="UP000786693"/>
    </source>
</evidence>
<dbReference type="SUPFAM" id="SSF51905">
    <property type="entry name" value="FAD/NAD(P)-binding domain"/>
    <property type="match status" value="1"/>
</dbReference>
<keyword evidence="3" id="KW-1185">Reference proteome</keyword>
<protein>
    <recommendedName>
        <fullName evidence="1">FAD-dependent urate hydroxylase HpyO/Asp monooxygenase CreE-like FAD/NAD(P)-binding domain-containing protein</fullName>
    </recommendedName>
</protein>
<dbReference type="PANTHER" id="PTHR40254">
    <property type="entry name" value="BLR0577 PROTEIN"/>
    <property type="match status" value="1"/>
</dbReference>
<dbReference type="InterPro" id="IPR052189">
    <property type="entry name" value="L-asp_N-monooxygenase_NS-form"/>
</dbReference>
<feature type="domain" description="FAD-dependent urate hydroxylase HpyO/Asp monooxygenase CreE-like FAD/NAD(P)-binding" evidence="1">
    <location>
        <begin position="16"/>
        <end position="184"/>
    </location>
</feature>
<dbReference type="RefSeq" id="WP_220748918.1">
    <property type="nucleotide sequence ID" value="NZ_BPFH01000003.1"/>
</dbReference>
<dbReference type="InterPro" id="IPR036188">
    <property type="entry name" value="FAD/NAD-bd_sf"/>
</dbReference>
<comment type="caution">
    <text evidence="2">The sequence shown here is derived from an EMBL/GenBank/DDBJ whole genome shotgun (WGS) entry which is preliminary data.</text>
</comment>
<dbReference type="PANTHER" id="PTHR40254:SF1">
    <property type="entry name" value="BLR0577 PROTEIN"/>
    <property type="match status" value="1"/>
</dbReference>
<name>A0ABQ4NLY6_9RHOB</name>
<gene>
    <name evidence="2" type="ORF">JANAI62_20490</name>
</gene>
<proteinExistence type="predicted"/>
<dbReference type="Proteomes" id="UP000786693">
    <property type="component" value="Unassembled WGS sequence"/>
</dbReference>
<organism evidence="2 3">
    <name type="scientific">Jannaschia pagri</name>
    <dbReference type="NCBI Taxonomy" id="2829797"/>
    <lineage>
        <taxon>Bacteria</taxon>
        <taxon>Pseudomonadati</taxon>
        <taxon>Pseudomonadota</taxon>
        <taxon>Alphaproteobacteria</taxon>
        <taxon>Rhodobacterales</taxon>
        <taxon>Roseobacteraceae</taxon>
        <taxon>Jannaschia</taxon>
    </lineage>
</organism>
<reference evidence="2 3" key="1">
    <citation type="submission" date="2021-05" db="EMBL/GenBank/DDBJ databases">
        <title>Bacteria Genome sequencing.</title>
        <authorList>
            <person name="Takabe Y."/>
            <person name="Nakajima Y."/>
            <person name="Suzuki S."/>
            <person name="Shiozaki T."/>
        </authorList>
    </citation>
    <scope>NUCLEOTIDE SEQUENCE [LARGE SCALE GENOMIC DNA]</scope>
    <source>
        <strain evidence="2 3">AI_62</strain>
    </source>
</reference>
<dbReference type="InterPro" id="IPR038732">
    <property type="entry name" value="HpyO/CreE_NAD-binding"/>
</dbReference>